<dbReference type="EMBL" id="JBEPMU010000001">
    <property type="protein sequence ID" value="MET3650523.1"/>
    <property type="molecule type" value="Genomic_DNA"/>
</dbReference>
<dbReference type="RefSeq" id="WP_354012019.1">
    <property type="nucleotide sequence ID" value="NZ_JBEPMU010000001.1"/>
</dbReference>
<evidence type="ECO:0000256" key="2">
    <source>
        <dbReference type="ARBA" id="ARBA00004902"/>
    </source>
</evidence>
<keyword evidence="8" id="KW-1185">Reference proteome</keyword>
<comment type="subunit">
    <text evidence="4">Homododecamer.</text>
</comment>
<gene>
    <name evidence="7" type="ORF">ABIC75_000225</name>
</gene>
<evidence type="ECO:0000313" key="8">
    <source>
        <dbReference type="Proteomes" id="UP001549184"/>
    </source>
</evidence>
<accession>A0ABV2JRV0</accession>
<protein>
    <recommendedName>
        <fullName evidence="5">3-dehydroquinate dehydratase</fullName>
        <ecNumber evidence="5">4.2.1.10</ecNumber>
    </recommendedName>
</protein>
<evidence type="ECO:0000256" key="1">
    <source>
        <dbReference type="ARBA" id="ARBA00001864"/>
    </source>
</evidence>
<organism evidence="7 8">
    <name type="scientific">Dyella japonica</name>
    <dbReference type="NCBI Taxonomy" id="231455"/>
    <lineage>
        <taxon>Bacteria</taxon>
        <taxon>Pseudomonadati</taxon>
        <taxon>Pseudomonadota</taxon>
        <taxon>Gammaproteobacteria</taxon>
        <taxon>Lysobacterales</taxon>
        <taxon>Rhodanobacteraceae</taxon>
        <taxon>Dyella</taxon>
    </lineage>
</organism>
<dbReference type="Gene3D" id="3.40.50.9100">
    <property type="entry name" value="Dehydroquinase, class II"/>
    <property type="match status" value="1"/>
</dbReference>
<dbReference type="GO" id="GO:0003855">
    <property type="term" value="F:3-dehydroquinate dehydratase activity"/>
    <property type="evidence" value="ECO:0007669"/>
    <property type="project" value="UniProtKB-EC"/>
</dbReference>
<comment type="catalytic activity">
    <reaction evidence="1">
        <text>3-dehydroquinate = 3-dehydroshikimate + H2O</text>
        <dbReference type="Rhea" id="RHEA:21096"/>
        <dbReference type="ChEBI" id="CHEBI:15377"/>
        <dbReference type="ChEBI" id="CHEBI:16630"/>
        <dbReference type="ChEBI" id="CHEBI:32364"/>
        <dbReference type="EC" id="4.2.1.10"/>
    </reaction>
</comment>
<dbReference type="Proteomes" id="UP001549184">
    <property type="component" value="Unassembled WGS sequence"/>
</dbReference>
<proteinExistence type="inferred from homology"/>
<comment type="similarity">
    <text evidence="3">Belongs to the type-II 3-dehydroquinase family.</text>
</comment>
<keyword evidence="6 7" id="KW-0456">Lyase</keyword>
<dbReference type="EC" id="4.2.1.10" evidence="5"/>
<dbReference type="SUPFAM" id="SSF52304">
    <property type="entry name" value="Type II 3-dehydroquinate dehydratase"/>
    <property type="match status" value="1"/>
</dbReference>
<comment type="caution">
    <text evidence="7">The sequence shown here is derived from an EMBL/GenBank/DDBJ whole genome shotgun (WGS) entry which is preliminary data.</text>
</comment>
<sequence>MKGNESVSIWIVHGPHAASGSFTQDVHRQLQQQADAAGRTLELRECSNLRTFVGHVCAARNDDTEFVLLDPGELASQVREHPEAGLIDALDSLAAPYIEVHEACDAELEHEVGTHKAPLATVIINGNIGSGYRIGLGIALRQLGEVHRSEEGGTSPAPLIA</sequence>
<evidence type="ECO:0000313" key="7">
    <source>
        <dbReference type="EMBL" id="MET3650523.1"/>
    </source>
</evidence>
<comment type="pathway">
    <text evidence="2">Metabolic intermediate biosynthesis; chorismate biosynthesis; chorismate from D-erythrose 4-phosphate and phosphoenolpyruvate: step 3/7.</text>
</comment>
<evidence type="ECO:0000256" key="6">
    <source>
        <dbReference type="ARBA" id="ARBA00023239"/>
    </source>
</evidence>
<evidence type="ECO:0000256" key="4">
    <source>
        <dbReference type="ARBA" id="ARBA00011193"/>
    </source>
</evidence>
<evidence type="ECO:0000256" key="3">
    <source>
        <dbReference type="ARBA" id="ARBA00011037"/>
    </source>
</evidence>
<reference evidence="7 8" key="1">
    <citation type="submission" date="2024-06" db="EMBL/GenBank/DDBJ databases">
        <title>Sorghum-associated microbial communities from plants grown in Nebraska, USA.</title>
        <authorList>
            <person name="Schachtman D."/>
        </authorList>
    </citation>
    <scope>NUCLEOTIDE SEQUENCE [LARGE SCALE GENOMIC DNA]</scope>
    <source>
        <strain evidence="7 8">1073</strain>
    </source>
</reference>
<evidence type="ECO:0000256" key="5">
    <source>
        <dbReference type="ARBA" id="ARBA00012060"/>
    </source>
</evidence>
<dbReference type="InterPro" id="IPR036441">
    <property type="entry name" value="DHquinase_II_sf"/>
</dbReference>
<name>A0ABV2JRV0_9GAMM</name>